<comment type="caution">
    <text evidence="2">The sequence shown here is derived from an EMBL/GenBank/DDBJ whole genome shotgun (WGS) entry which is preliminary data.</text>
</comment>
<accession>A0ABV7S6Y1</accession>
<feature type="region of interest" description="Disordered" evidence="1">
    <location>
        <begin position="138"/>
        <end position="157"/>
    </location>
</feature>
<dbReference type="RefSeq" id="WP_310771540.1">
    <property type="nucleotide sequence ID" value="NZ_JBHRWR010000002.1"/>
</dbReference>
<organism evidence="2 3">
    <name type="scientific">Streptomyces yaanensis</name>
    <dbReference type="NCBI Taxonomy" id="1142239"/>
    <lineage>
        <taxon>Bacteria</taxon>
        <taxon>Bacillati</taxon>
        <taxon>Actinomycetota</taxon>
        <taxon>Actinomycetes</taxon>
        <taxon>Kitasatosporales</taxon>
        <taxon>Streptomycetaceae</taxon>
        <taxon>Streptomyces</taxon>
    </lineage>
</organism>
<sequence length="157" mass="16094">MLDEPGADPAVVRAAADGDGHLGLVAGAPGVVLGETGHLTVTLGQQGMVARARRGTGPVGGPCGGQQAQGEETETQVLRRHLLMDSPQWAMVGRGHATDAHGGAVREKGVDHGAVEHVIRHHKAPSSLSMVGLRRPVSVRGDQSSATSAVRSSSRLV</sequence>
<evidence type="ECO:0000313" key="2">
    <source>
        <dbReference type="EMBL" id="MFC3571991.1"/>
    </source>
</evidence>
<dbReference type="Proteomes" id="UP001595701">
    <property type="component" value="Unassembled WGS sequence"/>
</dbReference>
<name>A0ABV7S6Y1_9ACTN</name>
<gene>
    <name evidence="2" type="ORF">ACFOZ0_01520</name>
</gene>
<feature type="compositionally biased region" description="Low complexity" evidence="1">
    <location>
        <begin position="144"/>
        <end position="157"/>
    </location>
</feature>
<reference evidence="3" key="1">
    <citation type="journal article" date="2019" name="Int. J. Syst. Evol. Microbiol.">
        <title>The Global Catalogue of Microorganisms (GCM) 10K type strain sequencing project: providing services to taxonomists for standard genome sequencing and annotation.</title>
        <authorList>
            <consortium name="The Broad Institute Genomics Platform"/>
            <consortium name="The Broad Institute Genome Sequencing Center for Infectious Disease"/>
            <person name="Wu L."/>
            <person name="Ma J."/>
        </authorList>
    </citation>
    <scope>NUCLEOTIDE SEQUENCE [LARGE SCALE GENOMIC DNA]</scope>
    <source>
        <strain evidence="3">CGMCC 4.7035</strain>
    </source>
</reference>
<protein>
    <submittedName>
        <fullName evidence="2">Uncharacterized protein</fullName>
    </submittedName>
</protein>
<proteinExistence type="predicted"/>
<dbReference type="EMBL" id="JBHRWR010000002">
    <property type="protein sequence ID" value="MFC3571991.1"/>
    <property type="molecule type" value="Genomic_DNA"/>
</dbReference>
<evidence type="ECO:0000313" key="3">
    <source>
        <dbReference type="Proteomes" id="UP001595701"/>
    </source>
</evidence>
<keyword evidence="3" id="KW-1185">Reference proteome</keyword>
<evidence type="ECO:0000256" key="1">
    <source>
        <dbReference type="SAM" id="MobiDB-lite"/>
    </source>
</evidence>